<evidence type="ECO:0000256" key="2">
    <source>
        <dbReference type="SAM" id="MobiDB-lite"/>
    </source>
</evidence>
<gene>
    <name evidence="3" type="ORF">BBK36DRAFT_1125992</name>
</gene>
<evidence type="ECO:0000256" key="1">
    <source>
        <dbReference type="ARBA" id="ARBA00023117"/>
    </source>
</evidence>
<feature type="compositionally biased region" description="Basic and acidic residues" evidence="2">
    <location>
        <begin position="810"/>
        <end position="831"/>
    </location>
</feature>
<dbReference type="Gene3D" id="1.20.920.10">
    <property type="entry name" value="Bromodomain-like"/>
    <property type="match status" value="1"/>
</dbReference>
<dbReference type="OrthoDB" id="21449at2759"/>
<feature type="compositionally biased region" description="Polar residues" evidence="2">
    <location>
        <begin position="390"/>
        <end position="411"/>
    </location>
</feature>
<feature type="compositionally biased region" description="Low complexity" evidence="2">
    <location>
        <begin position="368"/>
        <end position="377"/>
    </location>
</feature>
<feature type="compositionally biased region" description="Low complexity" evidence="2">
    <location>
        <begin position="454"/>
        <end position="463"/>
    </location>
</feature>
<dbReference type="GO" id="GO:0006325">
    <property type="term" value="P:chromatin organization"/>
    <property type="evidence" value="ECO:0007669"/>
    <property type="project" value="UniProtKB-ARBA"/>
</dbReference>
<accession>A0A2T4B3J2</accession>
<reference evidence="4" key="1">
    <citation type="submission" date="2016-07" db="EMBL/GenBank/DDBJ databases">
        <title>Multiple horizontal gene transfer events from other fungi enriched the ability of initially mycotrophic Trichoderma (Ascomycota) to feed on dead plant biomass.</title>
        <authorList>
            <consortium name="DOE Joint Genome Institute"/>
            <person name="Atanasova L."/>
            <person name="Chenthamara K."/>
            <person name="Zhang J."/>
            <person name="Grujic M."/>
            <person name="Henrissat B."/>
            <person name="Kuo A."/>
            <person name="Aerts A."/>
            <person name="Salamov A."/>
            <person name="Lipzen A."/>
            <person name="Labutti K."/>
            <person name="Barry K."/>
            <person name="Miao Y."/>
            <person name="Rahimi M.J."/>
            <person name="Shen Q."/>
            <person name="Grigoriev I.V."/>
            <person name="Kubicek C.P."/>
            <person name="Druzhinina I.S."/>
        </authorList>
    </citation>
    <scope>NUCLEOTIDE SEQUENCE [LARGE SCALE GENOMIC DNA]</scope>
    <source>
        <strain evidence="4">TUCIM 6016</strain>
    </source>
</reference>
<dbReference type="GO" id="GO:0035267">
    <property type="term" value="C:NuA4 histone acetyltransferase complex"/>
    <property type="evidence" value="ECO:0007669"/>
    <property type="project" value="TreeGrafter"/>
</dbReference>
<feature type="region of interest" description="Disordered" evidence="2">
    <location>
        <begin position="230"/>
        <end position="873"/>
    </location>
</feature>
<dbReference type="EMBL" id="KZ680218">
    <property type="protein sequence ID" value="PTB63905.1"/>
    <property type="molecule type" value="Genomic_DNA"/>
</dbReference>
<feature type="compositionally biased region" description="Pro residues" evidence="2">
    <location>
        <begin position="688"/>
        <end position="697"/>
    </location>
</feature>
<dbReference type="AlphaFoldDB" id="A0A2T4B3J2"/>
<feature type="compositionally biased region" description="Low complexity" evidence="2">
    <location>
        <begin position="114"/>
        <end position="123"/>
    </location>
</feature>
<keyword evidence="4" id="KW-1185">Reference proteome</keyword>
<dbReference type="Proteomes" id="UP000241546">
    <property type="component" value="Unassembled WGS sequence"/>
</dbReference>
<evidence type="ECO:0008006" key="5">
    <source>
        <dbReference type="Google" id="ProtNLM"/>
    </source>
</evidence>
<feature type="region of interest" description="Disordered" evidence="2">
    <location>
        <begin position="110"/>
        <end position="142"/>
    </location>
</feature>
<feature type="compositionally biased region" description="Pro residues" evidence="2">
    <location>
        <begin position="277"/>
        <end position="287"/>
    </location>
</feature>
<feature type="non-terminal residue" evidence="3">
    <location>
        <position position="1"/>
    </location>
</feature>
<dbReference type="PRINTS" id="PR01217">
    <property type="entry name" value="PRICHEXTENSN"/>
</dbReference>
<feature type="compositionally biased region" description="Basic residues" evidence="2">
    <location>
        <begin position="1087"/>
        <end position="1096"/>
    </location>
</feature>
<dbReference type="InterPro" id="IPR036427">
    <property type="entry name" value="Bromodomain-like_sf"/>
</dbReference>
<feature type="compositionally biased region" description="Low complexity" evidence="2">
    <location>
        <begin position="537"/>
        <end position="562"/>
    </location>
</feature>
<protein>
    <recommendedName>
        <fullName evidence="5">Bromo domain-containing protein</fullName>
    </recommendedName>
</protein>
<feature type="compositionally biased region" description="Pro residues" evidence="2">
    <location>
        <begin position="345"/>
        <end position="367"/>
    </location>
</feature>
<feature type="compositionally biased region" description="Low complexity" evidence="2">
    <location>
        <begin position="416"/>
        <end position="447"/>
    </location>
</feature>
<dbReference type="RefSeq" id="XP_024747225.1">
    <property type="nucleotide sequence ID" value="XM_024891335.1"/>
</dbReference>
<dbReference type="SUPFAM" id="SSF47370">
    <property type="entry name" value="Bromodomain"/>
    <property type="match status" value="1"/>
</dbReference>
<feature type="compositionally biased region" description="Polar residues" evidence="2">
    <location>
        <begin position="593"/>
        <end position="605"/>
    </location>
</feature>
<organism evidence="3 4">
    <name type="scientific">Trichoderma citrinoviride</name>
    <dbReference type="NCBI Taxonomy" id="58853"/>
    <lineage>
        <taxon>Eukaryota</taxon>
        <taxon>Fungi</taxon>
        <taxon>Dikarya</taxon>
        <taxon>Ascomycota</taxon>
        <taxon>Pezizomycotina</taxon>
        <taxon>Sordariomycetes</taxon>
        <taxon>Hypocreomycetidae</taxon>
        <taxon>Hypocreales</taxon>
        <taxon>Hypocreaceae</taxon>
        <taxon>Trichoderma</taxon>
    </lineage>
</organism>
<name>A0A2T4B3J2_9HYPO</name>
<feature type="compositionally biased region" description="Polar residues" evidence="2">
    <location>
        <begin position="522"/>
        <end position="533"/>
    </location>
</feature>
<feature type="compositionally biased region" description="Acidic residues" evidence="2">
    <location>
        <begin position="1064"/>
        <end position="1074"/>
    </location>
</feature>
<feature type="compositionally biased region" description="Pro residues" evidence="2">
    <location>
        <begin position="486"/>
        <end position="500"/>
    </location>
</feature>
<feature type="compositionally biased region" description="Polar residues" evidence="2">
    <location>
        <begin position="781"/>
        <end position="808"/>
    </location>
</feature>
<feature type="compositionally biased region" description="Low complexity" evidence="2">
    <location>
        <begin position="1075"/>
        <end position="1086"/>
    </location>
</feature>
<feature type="region of interest" description="Disordered" evidence="2">
    <location>
        <begin position="206"/>
        <end position="225"/>
    </location>
</feature>
<evidence type="ECO:0000313" key="3">
    <source>
        <dbReference type="EMBL" id="PTB63905.1"/>
    </source>
</evidence>
<proteinExistence type="predicted"/>
<feature type="compositionally biased region" description="Low complexity" evidence="2">
    <location>
        <begin position="470"/>
        <end position="485"/>
    </location>
</feature>
<feature type="region of interest" description="Disordered" evidence="2">
    <location>
        <begin position="1044"/>
        <end position="1096"/>
    </location>
</feature>
<keyword evidence="1" id="KW-0103">Bromodomain</keyword>
<feature type="compositionally biased region" description="Low complexity" evidence="2">
    <location>
        <begin position="749"/>
        <end position="764"/>
    </location>
</feature>
<feature type="compositionally biased region" description="Low complexity" evidence="2">
    <location>
        <begin position="288"/>
        <end position="323"/>
    </location>
</feature>
<dbReference type="PANTHER" id="PTHR15398:SF4">
    <property type="entry name" value="BROMODOMAIN-CONTAINING PROTEIN 8 ISOFORM X1"/>
    <property type="match status" value="1"/>
</dbReference>
<evidence type="ECO:0000313" key="4">
    <source>
        <dbReference type="Proteomes" id="UP000241546"/>
    </source>
</evidence>
<feature type="compositionally biased region" description="Gly residues" evidence="2">
    <location>
        <begin position="124"/>
        <end position="133"/>
    </location>
</feature>
<feature type="compositionally biased region" description="Low complexity" evidence="2">
    <location>
        <begin position="230"/>
        <end position="244"/>
    </location>
</feature>
<dbReference type="PANTHER" id="PTHR15398">
    <property type="entry name" value="BROMODOMAIN-CONTAINING PROTEIN 8"/>
    <property type="match status" value="1"/>
</dbReference>
<sequence>DRNLEPRLPIVAPIYPVATKRDGPLDRGRGGPRGMNHQPAAFTPLESLFLFQSLLSQGVDGGAFARISELLKGNPLIKSGETYDAARLTPEALQQQFLGLLRDELKGDAERADGGQTTTTAAAAGGGGDGTTGSPGSLKRKLGSQTVPTLKDIYDNIDVLPAIIDRLYARYRDHMVGLIREDERRLAVLQREIQLLERSEKERLAKVAASQNITPSPAPRDPRTAATAALPSTTTTGVPSVAAPSPLPPTNGATPSPSPVQVSTTAPPPAIRKGPTPNTPVPPPKPPVSAVAAPKVPVQSQLAPAATPSRPAASPKPPNAASSVLQAPTGAPTPQPSSQVLQPPTQQPPKQSIPPRPESAAPQPPAAPGAAPAQAGSLKWEKPYQPPPTAQASPAEQQYSPPMLSAPNNAALQKAHSPAQQQQPLPSPAQQQQWQRQPVPHPQQHPQQPEHPQHPQQQPTQYPTHPPQLPHAQQLPQQQQQQQQQPRPPAAKPVLVPPQPAGQLAAPIQPGPPRATGPGATQQVRPPSTTPSASGRPIQPQQQPQPHPQQQQQSQQTTPQHQHIQRAVQAQPSLLAQKFQHIPRIQTPRPIVSANSPKGSPSVTAAGSPILNKGAAPVATATQRWQPGASSAQQGAPPRPAPSPSPANKDKPHGTPYGAQAPRPAIPEHMIRQAAATPGPVRRLSPASPAPRTPAPSSPVSLKRGFGTKWASHSTPSTPGPIASEPESPAYEPVSPPLQRPTIAKDSAVKAAPKMAVPKPAATVEATPVAKAPRGRPPRSVQRSRGPSATPSATGTRRSQSVISQTDELSLDHSMTKVKKEAATPRLREETGDTTADESMPGRGMMGTPSSMTRASKRKRQDTPTDLQGPPTHVLWTRGFTKVSSSALDQISSHRDANMFATALREKDAPNYRQIVLQPQDITSIRSAIKAGNKAALQAAANLPGGDPGTASVWLPISDDLVPPRGIINSAHLERELVHMFCNAIMYNPDPDRGPGPAFMRRSQSDEEEIVGYRLDENGVVKNTQSMFLEVEKLLGDLRAAEKDRGIPPISTTRQGSVATPAEDTAEEEDELAGDGDSTSASGTGTAKRRRISTRI</sequence>
<dbReference type="GeneID" id="36599453"/>
<feature type="compositionally biased region" description="Polar residues" evidence="2">
    <location>
        <begin position="251"/>
        <end position="265"/>
    </location>
</feature>